<comment type="caution">
    <text evidence="2">The sequence shown here is derived from an EMBL/GenBank/DDBJ whole genome shotgun (WGS) entry which is preliminary data.</text>
</comment>
<keyword evidence="1" id="KW-1133">Transmembrane helix</keyword>
<evidence type="ECO:0000313" key="2">
    <source>
        <dbReference type="EMBL" id="ODN31097.1"/>
    </source>
</evidence>
<dbReference type="Proteomes" id="UP000094570">
    <property type="component" value="Unassembled WGS sequence"/>
</dbReference>
<proteinExistence type="predicted"/>
<feature type="transmembrane region" description="Helical" evidence="1">
    <location>
        <begin position="111"/>
        <end position="131"/>
    </location>
</feature>
<feature type="transmembrane region" description="Helical" evidence="1">
    <location>
        <begin position="5"/>
        <end position="26"/>
    </location>
</feature>
<dbReference type="AlphaFoldDB" id="A0A1E3G4B9"/>
<evidence type="ECO:0000256" key="1">
    <source>
        <dbReference type="SAM" id="Phobius"/>
    </source>
</evidence>
<accession>A0A1E3G4B9</accession>
<name>A0A1E3G4B9_9BACT</name>
<evidence type="ECO:0000313" key="3">
    <source>
        <dbReference type="Proteomes" id="UP000094570"/>
    </source>
</evidence>
<gene>
    <name evidence="2" type="ORF">A4H02_02170</name>
</gene>
<keyword evidence="1" id="KW-0812">Transmembrane</keyword>
<feature type="transmembrane region" description="Helical" evidence="1">
    <location>
        <begin position="72"/>
        <end position="91"/>
    </location>
</feature>
<feature type="transmembrane region" description="Helical" evidence="1">
    <location>
        <begin position="41"/>
        <end position="60"/>
    </location>
</feature>
<reference evidence="3" key="1">
    <citation type="submission" date="2016-04" db="EMBL/GenBank/DDBJ databases">
        <title>The genome sequence project of a novel Fervidobacterium isolate from a hot spring in Thailand.</title>
        <authorList>
            <person name="Gonzalez J.M."/>
            <person name="Cuecas A."/>
            <person name="Kanoksilapatham W."/>
        </authorList>
    </citation>
    <scope>NUCLEOTIDE SEQUENCE [LARGE SCALE GENOMIC DNA]</scope>
    <source>
        <strain evidence="3">FC2004</strain>
    </source>
</reference>
<dbReference type="EMBL" id="LWAF01000002">
    <property type="protein sequence ID" value="ODN31097.1"/>
    <property type="molecule type" value="Genomic_DNA"/>
</dbReference>
<dbReference type="RefSeq" id="WP_069292521.1">
    <property type="nucleotide sequence ID" value="NZ_CP140110.1"/>
</dbReference>
<dbReference type="STRING" id="1008305.A4H02_02170"/>
<sequence length="134" mass="15772">MKRRIVTYMVNSIISLLLLVILYTWSAYKLHLATFLVDREIFNFFILYVPVLLFFSLLFLSLEDTFNEVKRLIWYSFVPVVAFQIGWYGLSFNLAFPICYALSNVLIKPNFKARVPLIVFNGVAILILVFWRSM</sequence>
<keyword evidence="1" id="KW-0472">Membrane</keyword>
<organism evidence="2 3">
    <name type="scientific">Fervidobacterium thailandense</name>
    <dbReference type="NCBI Taxonomy" id="1008305"/>
    <lineage>
        <taxon>Bacteria</taxon>
        <taxon>Thermotogati</taxon>
        <taxon>Thermotogota</taxon>
        <taxon>Thermotogae</taxon>
        <taxon>Thermotogales</taxon>
        <taxon>Fervidobacteriaceae</taxon>
        <taxon>Fervidobacterium</taxon>
    </lineage>
</organism>
<dbReference type="OrthoDB" id="46681at2"/>
<keyword evidence="3" id="KW-1185">Reference proteome</keyword>
<protein>
    <submittedName>
        <fullName evidence="2">Uncharacterized protein</fullName>
    </submittedName>
</protein>